<comment type="caution">
    <text evidence="18">The sequence shown here is derived from an EMBL/GenBank/DDBJ whole genome shotgun (WGS) entry which is preliminary data.</text>
</comment>
<evidence type="ECO:0000256" key="11">
    <source>
        <dbReference type="ARBA" id="ARBA00023098"/>
    </source>
</evidence>
<protein>
    <recommendedName>
        <fullName evidence="15">Cardiolipin synthase</fullName>
        <ecNumber evidence="15">2.7.8.-</ecNumber>
    </recommendedName>
</protein>
<evidence type="ECO:0000256" key="1">
    <source>
        <dbReference type="ARBA" id="ARBA00003145"/>
    </source>
</evidence>
<keyword evidence="19" id="KW-1185">Reference proteome</keyword>
<dbReference type="SUPFAM" id="SSF56024">
    <property type="entry name" value="Phospholipase D/nuclease"/>
    <property type="match status" value="2"/>
</dbReference>
<proteinExistence type="predicted"/>
<dbReference type="InterPro" id="IPR001736">
    <property type="entry name" value="PLipase_D/transphosphatidylase"/>
</dbReference>
<dbReference type="PANTHER" id="PTHR21248">
    <property type="entry name" value="CARDIOLIPIN SYNTHASE"/>
    <property type="match status" value="1"/>
</dbReference>
<comment type="subcellular location">
    <subcellularLocation>
        <location evidence="3">Cell membrane</location>
        <topology evidence="3">Multi-pass membrane protein</topology>
    </subcellularLocation>
    <subcellularLocation>
        <location evidence="2">Secreted</location>
    </subcellularLocation>
</comment>
<evidence type="ECO:0000256" key="5">
    <source>
        <dbReference type="ARBA" id="ARBA00022516"/>
    </source>
</evidence>
<keyword evidence="9" id="KW-0677">Repeat</keyword>
<evidence type="ECO:0000256" key="9">
    <source>
        <dbReference type="ARBA" id="ARBA00022737"/>
    </source>
</evidence>
<keyword evidence="5" id="KW-0444">Lipid biosynthesis</keyword>
<dbReference type="EMBL" id="JBHUEN010000003">
    <property type="protein sequence ID" value="MFD1880302.1"/>
    <property type="molecule type" value="Genomic_DNA"/>
</dbReference>
<keyword evidence="12 16" id="KW-0472">Membrane</keyword>
<dbReference type="PROSITE" id="PS50035">
    <property type="entry name" value="PLD"/>
    <property type="match status" value="2"/>
</dbReference>
<feature type="transmembrane region" description="Helical" evidence="16">
    <location>
        <begin position="6"/>
        <end position="23"/>
    </location>
</feature>
<dbReference type="Pfam" id="PF13091">
    <property type="entry name" value="PLDc_2"/>
    <property type="match status" value="2"/>
</dbReference>
<keyword evidence="7" id="KW-0808">Transferase</keyword>
<evidence type="ECO:0000313" key="19">
    <source>
        <dbReference type="Proteomes" id="UP001597213"/>
    </source>
</evidence>
<evidence type="ECO:0000256" key="16">
    <source>
        <dbReference type="SAM" id="Phobius"/>
    </source>
</evidence>
<dbReference type="Gene3D" id="3.30.870.10">
    <property type="entry name" value="Endonuclease Chain A"/>
    <property type="match status" value="2"/>
</dbReference>
<evidence type="ECO:0000256" key="10">
    <source>
        <dbReference type="ARBA" id="ARBA00022989"/>
    </source>
</evidence>
<dbReference type="SMART" id="SM00155">
    <property type="entry name" value="PLDc"/>
    <property type="match status" value="2"/>
</dbReference>
<dbReference type="Proteomes" id="UP001597213">
    <property type="component" value="Unassembled WGS sequence"/>
</dbReference>
<evidence type="ECO:0000256" key="12">
    <source>
        <dbReference type="ARBA" id="ARBA00023136"/>
    </source>
</evidence>
<feature type="domain" description="PLD phosphodiesterase" evidence="17">
    <location>
        <begin position="388"/>
        <end position="415"/>
    </location>
</feature>
<keyword evidence="14" id="KW-1208">Phospholipid metabolism</keyword>
<comment type="function">
    <text evidence="1">Could be a virulence factor.</text>
</comment>
<evidence type="ECO:0000256" key="7">
    <source>
        <dbReference type="ARBA" id="ARBA00022679"/>
    </source>
</evidence>
<accession>A0ABW4R2G1</accession>
<keyword evidence="6" id="KW-0964">Secreted</keyword>
<evidence type="ECO:0000256" key="4">
    <source>
        <dbReference type="ARBA" id="ARBA00022475"/>
    </source>
</evidence>
<evidence type="ECO:0000256" key="14">
    <source>
        <dbReference type="ARBA" id="ARBA00023264"/>
    </source>
</evidence>
<keyword evidence="8 16" id="KW-0812">Transmembrane</keyword>
<keyword evidence="10 16" id="KW-1133">Transmembrane helix</keyword>
<reference evidence="19" key="1">
    <citation type="journal article" date="2019" name="Int. J. Syst. Evol. Microbiol.">
        <title>The Global Catalogue of Microorganisms (GCM) 10K type strain sequencing project: providing services to taxonomists for standard genome sequencing and annotation.</title>
        <authorList>
            <consortium name="The Broad Institute Genomics Platform"/>
            <consortium name="The Broad Institute Genome Sequencing Center for Infectious Disease"/>
            <person name="Wu L."/>
            <person name="Ma J."/>
        </authorList>
    </citation>
    <scope>NUCLEOTIDE SEQUENCE [LARGE SCALE GENOMIC DNA]</scope>
    <source>
        <strain evidence="19">CCUG 56029</strain>
    </source>
</reference>
<dbReference type="InterPro" id="IPR025202">
    <property type="entry name" value="PLD-like_dom"/>
</dbReference>
<dbReference type="CDD" id="cd09158">
    <property type="entry name" value="PLDc_EcCLS_like_2"/>
    <property type="match status" value="1"/>
</dbReference>
<dbReference type="RefSeq" id="WP_379139451.1">
    <property type="nucleotide sequence ID" value="NZ_JBHUEN010000003.1"/>
</dbReference>
<evidence type="ECO:0000313" key="18">
    <source>
        <dbReference type="EMBL" id="MFD1880302.1"/>
    </source>
</evidence>
<feature type="transmembrane region" description="Helical" evidence="16">
    <location>
        <begin position="35"/>
        <end position="53"/>
    </location>
</feature>
<dbReference type="NCBIfam" id="TIGR04265">
    <property type="entry name" value="bac_cardiolipin"/>
    <property type="match status" value="1"/>
</dbReference>
<evidence type="ECO:0000256" key="13">
    <source>
        <dbReference type="ARBA" id="ARBA00023209"/>
    </source>
</evidence>
<keyword evidence="13" id="KW-0594">Phospholipid biosynthesis</keyword>
<sequence length="475" mass="52721">MMGTALIVIHYIAATLVVLRVLLRPRMEPTTRLVWILIIEVLPLVGILGYLLFGEIRMRRAEVQRMADVRERLSGLWRPSPFMIETPPDFARQVVDANYATGGFRAVGGNSAILLPEDDSAIDALVTAIDGATEHVHLLFYIWLPDNSGARVAEAAIRAARRGVTVRVIVDALGSRTFVRSFWWGRMLEAGIHGRTAFPWGNPLYSMIFQRLDLRNHRKIAIIDNRVGFTGSRNCSDIAFSAKPRFAPWIDVLFQIEGPVLRQMQAIFLQDWMSYTGEDLGAMLEFVPAGNDQHVIAQVVATGPDRRQGSIADCLCTLIYAAQESCTISTPYYVPDAALDTAIRSAARRGVKVTMILPERNDSFIVSATSVGFCAGLISAGVRIMLFRPGLLHSKIVTVDGHMAMIGSANLDRRSFELNYEMNLLFLDQPLVAKIDARQASYISRARELTSGEIRSAPAWKRIRNNLLALASPLL</sequence>
<dbReference type="InterPro" id="IPR027379">
    <property type="entry name" value="CLS_N"/>
</dbReference>
<evidence type="ECO:0000259" key="17">
    <source>
        <dbReference type="PROSITE" id="PS50035"/>
    </source>
</evidence>
<name>A0ABW4R2G1_9RHOB</name>
<evidence type="ECO:0000256" key="15">
    <source>
        <dbReference type="NCBIfam" id="TIGR04265"/>
    </source>
</evidence>
<dbReference type="InterPro" id="IPR022924">
    <property type="entry name" value="Cardiolipin_synthase"/>
</dbReference>
<dbReference type="PANTHER" id="PTHR21248:SF22">
    <property type="entry name" value="PHOSPHOLIPASE D"/>
    <property type="match status" value="1"/>
</dbReference>
<dbReference type="EC" id="2.7.8.-" evidence="15"/>
<keyword evidence="4" id="KW-1003">Cell membrane</keyword>
<evidence type="ECO:0000256" key="6">
    <source>
        <dbReference type="ARBA" id="ARBA00022525"/>
    </source>
</evidence>
<organism evidence="18 19">
    <name type="scientific">Paracoccus pacificus</name>
    <dbReference type="NCBI Taxonomy" id="1463598"/>
    <lineage>
        <taxon>Bacteria</taxon>
        <taxon>Pseudomonadati</taxon>
        <taxon>Pseudomonadota</taxon>
        <taxon>Alphaproteobacteria</taxon>
        <taxon>Rhodobacterales</taxon>
        <taxon>Paracoccaceae</taxon>
        <taxon>Paracoccus</taxon>
    </lineage>
</organism>
<feature type="transmembrane region" description="Helical" evidence="16">
    <location>
        <begin position="364"/>
        <end position="386"/>
    </location>
</feature>
<keyword evidence="11" id="KW-0443">Lipid metabolism</keyword>
<evidence type="ECO:0000256" key="3">
    <source>
        <dbReference type="ARBA" id="ARBA00004651"/>
    </source>
</evidence>
<evidence type="ECO:0000256" key="8">
    <source>
        <dbReference type="ARBA" id="ARBA00022692"/>
    </source>
</evidence>
<gene>
    <name evidence="18" type="primary">cls</name>
    <name evidence="18" type="ORF">ACFSCT_01055</name>
</gene>
<evidence type="ECO:0000256" key="2">
    <source>
        <dbReference type="ARBA" id="ARBA00004613"/>
    </source>
</evidence>
<feature type="domain" description="PLD phosphodiesterase" evidence="17">
    <location>
        <begin position="212"/>
        <end position="239"/>
    </location>
</feature>
<dbReference type="Pfam" id="PF13396">
    <property type="entry name" value="PLDc_N"/>
    <property type="match status" value="1"/>
</dbReference>